<evidence type="ECO:0000313" key="3">
    <source>
        <dbReference type="Proteomes" id="UP001201812"/>
    </source>
</evidence>
<dbReference type="EMBL" id="JAKKPZ010000112">
    <property type="protein sequence ID" value="KAI1701747.1"/>
    <property type="molecule type" value="Genomic_DNA"/>
</dbReference>
<organism evidence="2 3">
    <name type="scientific">Ditylenchus destructor</name>
    <dbReference type="NCBI Taxonomy" id="166010"/>
    <lineage>
        <taxon>Eukaryota</taxon>
        <taxon>Metazoa</taxon>
        <taxon>Ecdysozoa</taxon>
        <taxon>Nematoda</taxon>
        <taxon>Chromadorea</taxon>
        <taxon>Rhabditida</taxon>
        <taxon>Tylenchina</taxon>
        <taxon>Tylenchomorpha</taxon>
        <taxon>Sphaerularioidea</taxon>
        <taxon>Anguinidae</taxon>
        <taxon>Anguininae</taxon>
        <taxon>Ditylenchus</taxon>
    </lineage>
</organism>
<feature type="compositionally biased region" description="Polar residues" evidence="1">
    <location>
        <begin position="7"/>
        <end position="18"/>
    </location>
</feature>
<accession>A0AAD4MPK2</accession>
<protein>
    <submittedName>
        <fullName evidence="2">Protein SSUH2 like protein</fullName>
    </submittedName>
</protein>
<feature type="region of interest" description="Disordered" evidence="1">
    <location>
        <begin position="1"/>
        <end position="40"/>
    </location>
</feature>
<evidence type="ECO:0000256" key="1">
    <source>
        <dbReference type="SAM" id="MobiDB-lite"/>
    </source>
</evidence>
<dbReference type="InterPro" id="IPR052789">
    <property type="entry name" value="SSUH2_homolog"/>
</dbReference>
<feature type="compositionally biased region" description="Basic and acidic residues" evidence="1">
    <location>
        <begin position="27"/>
        <end position="38"/>
    </location>
</feature>
<proteinExistence type="predicted"/>
<reference evidence="2" key="1">
    <citation type="submission" date="2022-01" db="EMBL/GenBank/DDBJ databases">
        <title>Genome Sequence Resource for Two Populations of Ditylenchus destructor, the Migratory Endoparasitic Phytonematode.</title>
        <authorList>
            <person name="Zhang H."/>
            <person name="Lin R."/>
            <person name="Xie B."/>
        </authorList>
    </citation>
    <scope>NUCLEOTIDE SEQUENCE</scope>
    <source>
        <strain evidence="2">BazhouSP</strain>
    </source>
</reference>
<name>A0AAD4MPK2_9BILA</name>
<comment type="caution">
    <text evidence="2">The sequence shown here is derived from an EMBL/GenBank/DDBJ whole genome shotgun (WGS) entry which is preliminary data.</text>
</comment>
<dbReference type="PANTHER" id="PTHR48465:SF1">
    <property type="entry name" value="PROTEIN SSUH2 HOMOLOG"/>
    <property type="match status" value="1"/>
</dbReference>
<dbReference type="PANTHER" id="PTHR48465">
    <property type="entry name" value="PROTEIN SSUH2 HOMOLOG"/>
    <property type="match status" value="1"/>
</dbReference>
<evidence type="ECO:0000313" key="2">
    <source>
        <dbReference type="EMBL" id="KAI1701747.1"/>
    </source>
</evidence>
<sequence>MPKISSPVESRTPLSFNTIPPPPEATVEQHEQRQKIKDPTIVASNRNFEEAPEISEDDIRKSLIVEAKRRKYWGTKAIAKMVFEEIEHSTCYHYMLESFTETRSTADATEACSSATIHSSHQSHHILPLAPISNLNIESNIASHLNPRSGAENSGISGGQRDLASLIAQYQQGLQQQGQLNPWDFDIQPDQDFADQTKVLEMPSTNRFSGCHICNGDGLSHCFHCRGYGHDKCNYCRGTGMKAGVAHPAVYTHPMIGTFPHSDPVRAFPGPASSMVRPAIAGSRDKPYAVGTPVHFMAKAGLPPPGIGQHDLCIFCQGRGISDCSHCKGQGKKSCATCGGHGTVRVFTKLKVFFTVECSDYYTPSDVPEILLRGATGSVSFAESQHYVLPIKKHSVKEINEISRKFCALHLKKSLGNCRILKQRHCVEAISVAKIKFKLGNTTGYFYVYGKQRLCFIPKNPSRCSIM</sequence>
<dbReference type="AlphaFoldDB" id="A0AAD4MPK2"/>
<dbReference type="Proteomes" id="UP001201812">
    <property type="component" value="Unassembled WGS sequence"/>
</dbReference>
<keyword evidence="3" id="KW-1185">Reference proteome</keyword>
<gene>
    <name evidence="2" type="ORF">DdX_15920</name>
</gene>